<gene>
    <name evidence="3" type="ORF">ABID50_000236</name>
</gene>
<proteinExistence type="predicted"/>
<dbReference type="GeneID" id="78827710"/>
<protein>
    <submittedName>
        <fullName evidence="3">Septal ring factor EnvC (AmiA/AmiB activator)</fullName>
    </submittedName>
</protein>
<dbReference type="InterPro" id="IPR009636">
    <property type="entry name" value="SCAF"/>
</dbReference>
<evidence type="ECO:0000256" key="1">
    <source>
        <dbReference type="SAM" id="Coils"/>
    </source>
</evidence>
<comment type="caution">
    <text evidence="3">The sequence shown here is derived from an EMBL/GenBank/DDBJ whole genome shotgun (WGS) entry which is preliminary data.</text>
</comment>
<name>A0ABV2EPK8_9STRE</name>
<organism evidence="3 4">
    <name type="scientific">Streptococcus parasuis</name>
    <dbReference type="NCBI Taxonomy" id="1501662"/>
    <lineage>
        <taxon>Bacteria</taxon>
        <taxon>Bacillati</taxon>
        <taxon>Bacillota</taxon>
        <taxon>Bacilli</taxon>
        <taxon>Lactobacillales</taxon>
        <taxon>Streptococcaceae</taxon>
        <taxon>Streptococcus</taxon>
    </lineage>
</organism>
<dbReference type="Proteomes" id="UP001549134">
    <property type="component" value="Unassembled WGS sequence"/>
</dbReference>
<keyword evidence="1" id="KW-0175">Coiled coil</keyword>
<sequence>MKRDFLATLGLSDEVIDKVMAEHGKTVNETKSKLTETENELNAKVKDLTTANQTIEDLQKSNKDNADLQKQIEDYQTKLTESETQRIADRKNAFIELGLTKAGVKNSKAVTALLDLDKISEGDKGWTGLDEQLEALKESDAYLFNVAEDPKPQPTPVITMPGNPDSSDPAPKDAWAEVAARYN</sequence>
<evidence type="ECO:0000313" key="4">
    <source>
        <dbReference type="Proteomes" id="UP001549134"/>
    </source>
</evidence>
<dbReference type="EMBL" id="JBEPLX010000002">
    <property type="protein sequence ID" value="MET3533086.1"/>
    <property type="molecule type" value="Genomic_DNA"/>
</dbReference>
<evidence type="ECO:0000256" key="2">
    <source>
        <dbReference type="SAM" id="MobiDB-lite"/>
    </source>
</evidence>
<accession>A0ABV2EPK8</accession>
<reference evidence="3 4" key="1">
    <citation type="submission" date="2024-06" db="EMBL/GenBank/DDBJ databases">
        <title>Genomic Encyclopedia of Type Strains, Phase IV (KMG-IV): sequencing the most valuable type-strain genomes for metagenomic binning, comparative biology and taxonomic classification.</title>
        <authorList>
            <person name="Goeker M."/>
        </authorList>
    </citation>
    <scope>NUCLEOTIDE SEQUENCE [LARGE SCALE GENOMIC DNA]</scope>
    <source>
        <strain evidence="3 4">DSM 29126</strain>
    </source>
</reference>
<evidence type="ECO:0000313" key="3">
    <source>
        <dbReference type="EMBL" id="MET3533086.1"/>
    </source>
</evidence>
<dbReference type="RefSeq" id="WP_237395301.1">
    <property type="nucleotide sequence ID" value="NZ_AP024276.1"/>
</dbReference>
<feature type="region of interest" description="Disordered" evidence="2">
    <location>
        <begin position="148"/>
        <end position="183"/>
    </location>
</feature>
<keyword evidence="4" id="KW-1185">Reference proteome</keyword>
<feature type="coiled-coil region" evidence="1">
    <location>
        <begin position="20"/>
        <end position="85"/>
    </location>
</feature>
<dbReference type="Pfam" id="PF06810">
    <property type="entry name" value="Phage_scaffold"/>
    <property type="match status" value="1"/>
</dbReference>